<reference evidence="4" key="3">
    <citation type="submission" date="2025-09" db="UniProtKB">
        <authorList>
            <consortium name="Ensembl"/>
        </authorList>
    </citation>
    <scope>IDENTIFICATION</scope>
</reference>
<keyword evidence="2" id="KW-1015">Disulfide bond</keyword>
<dbReference type="Gene3D" id="2.60.40.10">
    <property type="entry name" value="Immunoglobulins"/>
    <property type="match status" value="2"/>
</dbReference>
<proteinExistence type="predicted"/>
<keyword evidence="5" id="KW-1185">Reference proteome</keyword>
<dbReference type="CDD" id="cd05751">
    <property type="entry name" value="IgC2_D1_LILR_KIR_like"/>
    <property type="match status" value="1"/>
</dbReference>
<dbReference type="PANTHER" id="PTHR11738">
    <property type="entry name" value="MHC CLASS I NK CELL RECEPTOR"/>
    <property type="match status" value="1"/>
</dbReference>
<evidence type="ECO:0000256" key="1">
    <source>
        <dbReference type="ARBA" id="ARBA00022729"/>
    </source>
</evidence>
<keyword evidence="3" id="KW-0393">Immunoglobulin domain</keyword>
<dbReference type="FunFam" id="2.60.40.10:FF:000049">
    <property type="entry name" value="Leukocyte immunoglobulin-like receptor subfamily B member 1"/>
    <property type="match status" value="2"/>
</dbReference>
<dbReference type="Proteomes" id="UP000008912">
    <property type="component" value="Unassembled WGS sequence"/>
</dbReference>
<dbReference type="Ensembl" id="ENSAMET00000049671.1">
    <property type="protein sequence ID" value="ENSAMEP00000042445.1"/>
    <property type="gene ID" value="ENSAMEG00000025125.1"/>
</dbReference>
<organism evidence="4 5">
    <name type="scientific">Ailuropoda melanoleuca</name>
    <name type="common">Giant panda</name>
    <dbReference type="NCBI Taxonomy" id="9646"/>
    <lineage>
        <taxon>Eukaryota</taxon>
        <taxon>Metazoa</taxon>
        <taxon>Chordata</taxon>
        <taxon>Craniata</taxon>
        <taxon>Vertebrata</taxon>
        <taxon>Euteleostomi</taxon>
        <taxon>Mammalia</taxon>
        <taxon>Eutheria</taxon>
        <taxon>Laurasiatheria</taxon>
        <taxon>Carnivora</taxon>
        <taxon>Caniformia</taxon>
        <taxon>Ursidae</taxon>
        <taxon>Ailuropoda</taxon>
    </lineage>
</organism>
<protein>
    <submittedName>
        <fullName evidence="4">Fc alpha receptor</fullName>
    </submittedName>
</protein>
<reference evidence="4 5" key="1">
    <citation type="journal article" date="2010" name="Nature">
        <title>The sequence and de novo assembly of the giant panda genome.</title>
        <authorList>
            <person name="Li R."/>
            <person name="Fan W."/>
            <person name="Tian G."/>
            <person name="Zhu H."/>
            <person name="He L."/>
            <person name="Cai J."/>
            <person name="Huang Q."/>
            <person name="Cai Q."/>
            <person name="Li B."/>
            <person name="Bai Y."/>
            <person name="Zhang Z."/>
            <person name="Zhang Y."/>
            <person name="Wang W."/>
            <person name="Li J."/>
            <person name="Wei F."/>
            <person name="Li H."/>
            <person name="Jian M."/>
            <person name="Li J."/>
            <person name="Zhang Z."/>
            <person name="Nielsen R."/>
            <person name="Li D."/>
            <person name="Gu W."/>
            <person name="Yang Z."/>
            <person name="Xuan Z."/>
            <person name="Ryder O.A."/>
            <person name="Leung F.C."/>
            <person name="Zhou Y."/>
            <person name="Cao J."/>
            <person name="Sun X."/>
            <person name="Fu Y."/>
            <person name="Fang X."/>
            <person name="Guo X."/>
            <person name="Wang B."/>
            <person name="Hou R."/>
            <person name="Shen F."/>
            <person name="Mu B."/>
            <person name="Ni P."/>
            <person name="Lin R."/>
            <person name="Qian W."/>
            <person name="Wang G."/>
            <person name="Yu C."/>
            <person name="Nie W."/>
            <person name="Wang J."/>
            <person name="Wu Z."/>
            <person name="Liang H."/>
            <person name="Min J."/>
            <person name="Wu Q."/>
            <person name="Cheng S."/>
            <person name="Ruan J."/>
            <person name="Wang M."/>
            <person name="Shi Z."/>
            <person name="Wen M."/>
            <person name="Liu B."/>
            <person name="Ren X."/>
            <person name="Zheng H."/>
            <person name="Dong D."/>
            <person name="Cook K."/>
            <person name="Shan G."/>
            <person name="Zhang H."/>
            <person name="Kosiol C."/>
            <person name="Xie X."/>
            <person name="Lu Z."/>
            <person name="Zheng H."/>
            <person name="Li Y."/>
            <person name="Steiner C.C."/>
            <person name="Lam T.T."/>
            <person name="Lin S."/>
            <person name="Zhang Q."/>
            <person name="Li G."/>
            <person name="Tian J."/>
            <person name="Gong T."/>
            <person name="Liu H."/>
            <person name="Zhang D."/>
            <person name="Fang L."/>
            <person name="Ye C."/>
            <person name="Zhang J."/>
            <person name="Hu W."/>
            <person name="Xu A."/>
            <person name="Ren Y."/>
            <person name="Zhang G."/>
            <person name="Bruford M.W."/>
            <person name="Li Q."/>
            <person name="Ma L."/>
            <person name="Guo Y."/>
            <person name="An N."/>
            <person name="Hu Y."/>
            <person name="Zheng Y."/>
            <person name="Shi Y."/>
            <person name="Li Z."/>
            <person name="Liu Q."/>
            <person name="Chen Y."/>
            <person name="Zhao J."/>
            <person name="Qu N."/>
            <person name="Zhao S."/>
            <person name="Tian F."/>
            <person name="Wang X."/>
            <person name="Wang H."/>
            <person name="Xu L."/>
            <person name="Liu X."/>
            <person name="Vinar T."/>
            <person name="Wang Y."/>
            <person name="Lam T.W."/>
            <person name="Yiu S.M."/>
            <person name="Liu S."/>
            <person name="Zhang H."/>
            <person name="Li D."/>
            <person name="Huang Y."/>
            <person name="Wang X."/>
            <person name="Yang G."/>
            <person name="Jiang Z."/>
            <person name="Wang J."/>
            <person name="Qin N."/>
            <person name="Li L."/>
            <person name="Li J."/>
            <person name="Bolund L."/>
            <person name="Kristiansen K."/>
            <person name="Wong G.K."/>
            <person name="Olson M."/>
            <person name="Zhang X."/>
            <person name="Li S."/>
            <person name="Yang H."/>
            <person name="Wang J."/>
            <person name="Wang J."/>
        </authorList>
    </citation>
    <scope>NUCLEOTIDE SEQUENCE [LARGE SCALE GENOMIC DNA]</scope>
</reference>
<evidence type="ECO:0000313" key="5">
    <source>
        <dbReference type="Proteomes" id="UP000008912"/>
    </source>
</evidence>
<dbReference type="Pfam" id="PF13927">
    <property type="entry name" value="Ig_3"/>
    <property type="match status" value="1"/>
</dbReference>
<dbReference type="SUPFAM" id="SSF48726">
    <property type="entry name" value="Immunoglobulin"/>
    <property type="match status" value="2"/>
</dbReference>
<dbReference type="InterPro" id="IPR013783">
    <property type="entry name" value="Ig-like_fold"/>
</dbReference>
<dbReference type="GO" id="GO:0002764">
    <property type="term" value="P:immune response-regulating signaling pathway"/>
    <property type="evidence" value="ECO:0007669"/>
    <property type="project" value="TreeGrafter"/>
</dbReference>
<gene>
    <name evidence="4" type="primary">FCAR</name>
</gene>
<accession>A0A7N5KNG7</accession>
<dbReference type="GO" id="GO:0005886">
    <property type="term" value="C:plasma membrane"/>
    <property type="evidence" value="ECO:0007669"/>
    <property type="project" value="TreeGrafter"/>
</dbReference>
<evidence type="ECO:0000256" key="2">
    <source>
        <dbReference type="ARBA" id="ARBA00023157"/>
    </source>
</evidence>
<name>A0A7N5KNG7_AILME</name>
<dbReference type="InterPro" id="IPR050412">
    <property type="entry name" value="Ig-like_Receptors_ImmuneReg"/>
</dbReference>
<dbReference type="AlphaFoldDB" id="A0A7N5KNG7"/>
<keyword evidence="1" id="KW-0732">Signal</keyword>
<dbReference type="PANTHER" id="PTHR11738:SF4">
    <property type="entry name" value="IMMUNOGLOBULIN ALPHA FC RECEPTOR"/>
    <property type="match status" value="1"/>
</dbReference>
<evidence type="ECO:0000256" key="3">
    <source>
        <dbReference type="ARBA" id="ARBA00023319"/>
    </source>
</evidence>
<dbReference type="GeneTree" id="ENSGT01100000263478"/>
<sequence>MDLRDITLLCFGDLPIPIVSATPGSAIPWNESVKILCWGTPESYLYQLEIRGNSTFEVVEKKLGFQKEAEFLIEHMNPNTAGRYQCRYRKLDRWSECSKALELVVTGFYNKPVLSADQGVEVLRGETVSLQCTSAHVPFDRFSLTKEGGATLSQSQNGGHQGSFVLGPVNQSFSGNYRCNETRLHNGEFDPNVCGRAGPCGSLGHTG</sequence>
<reference evidence="4" key="2">
    <citation type="submission" date="2025-08" db="UniProtKB">
        <authorList>
            <consortium name="Ensembl"/>
        </authorList>
    </citation>
    <scope>IDENTIFICATION</scope>
</reference>
<evidence type="ECO:0000313" key="4">
    <source>
        <dbReference type="Ensembl" id="ENSAMEP00000042445.1"/>
    </source>
</evidence>
<dbReference type="InterPro" id="IPR036179">
    <property type="entry name" value="Ig-like_dom_sf"/>
</dbReference>